<comment type="similarity">
    <text evidence="1">Belongs to the inositol polyphosphate 5-phosphatase family.</text>
</comment>
<evidence type="ECO:0000256" key="1">
    <source>
        <dbReference type="ARBA" id="ARBA00010768"/>
    </source>
</evidence>
<dbReference type="SMART" id="SM00128">
    <property type="entry name" value="IPPc"/>
    <property type="match status" value="1"/>
</dbReference>
<evidence type="ECO:0000313" key="4">
    <source>
        <dbReference type="EMBL" id="KAI5076220.1"/>
    </source>
</evidence>
<reference evidence="4" key="1">
    <citation type="submission" date="2021-01" db="EMBL/GenBank/DDBJ databases">
        <title>Adiantum capillus-veneris genome.</title>
        <authorList>
            <person name="Fang Y."/>
            <person name="Liao Q."/>
        </authorList>
    </citation>
    <scope>NUCLEOTIDE SEQUENCE</scope>
    <source>
        <strain evidence="4">H3</strain>
        <tissue evidence="4">Leaf</tissue>
    </source>
</reference>
<dbReference type="GO" id="GO:0034485">
    <property type="term" value="F:phosphatidylinositol-3,4,5-trisphosphate 5-phosphatase activity"/>
    <property type="evidence" value="ECO:0007669"/>
    <property type="project" value="TreeGrafter"/>
</dbReference>
<organism evidence="4 5">
    <name type="scientific">Adiantum capillus-veneris</name>
    <name type="common">Maidenhair fern</name>
    <dbReference type="NCBI Taxonomy" id="13818"/>
    <lineage>
        <taxon>Eukaryota</taxon>
        <taxon>Viridiplantae</taxon>
        <taxon>Streptophyta</taxon>
        <taxon>Embryophyta</taxon>
        <taxon>Tracheophyta</taxon>
        <taxon>Polypodiopsida</taxon>
        <taxon>Polypodiidae</taxon>
        <taxon>Polypodiales</taxon>
        <taxon>Pteridineae</taxon>
        <taxon>Pteridaceae</taxon>
        <taxon>Vittarioideae</taxon>
        <taxon>Adiantum</taxon>
    </lineage>
</organism>
<feature type="domain" description="Inositol polyphosphate-related phosphatase" evidence="3">
    <location>
        <begin position="32"/>
        <end position="399"/>
    </location>
</feature>
<evidence type="ECO:0000259" key="3">
    <source>
        <dbReference type="SMART" id="SM00128"/>
    </source>
</evidence>
<dbReference type="PANTHER" id="PTHR45666">
    <property type="entry name" value="TYPE IV INOSITOL POLYPHOSPHATE 5-PHOSPHATASE 9"/>
    <property type="match status" value="1"/>
</dbReference>
<dbReference type="InterPro" id="IPR036691">
    <property type="entry name" value="Endo/exonu/phosph_ase_sf"/>
</dbReference>
<dbReference type="PANTHER" id="PTHR45666:SF22">
    <property type="entry name" value="TYPE I INOSITOL POLYPHOSPHATE 5-PHOSPHATASE 4"/>
    <property type="match status" value="1"/>
</dbReference>
<dbReference type="InterPro" id="IPR000300">
    <property type="entry name" value="IPPc"/>
</dbReference>
<proteinExistence type="inferred from homology"/>
<dbReference type="GO" id="GO:0004445">
    <property type="term" value="F:inositol-polyphosphate 5-phosphatase activity"/>
    <property type="evidence" value="ECO:0007669"/>
    <property type="project" value="InterPro"/>
</dbReference>
<dbReference type="SUPFAM" id="SSF56219">
    <property type="entry name" value="DNase I-like"/>
    <property type="match status" value="1"/>
</dbReference>
<keyword evidence="2" id="KW-0378">Hydrolase</keyword>
<accession>A0A9D4UYM6</accession>
<dbReference type="GO" id="GO:0004439">
    <property type="term" value="F:phosphatidylinositol-4,5-bisphosphate 5-phosphatase activity"/>
    <property type="evidence" value="ECO:0007669"/>
    <property type="project" value="TreeGrafter"/>
</dbReference>
<dbReference type="Pfam" id="PF22669">
    <property type="entry name" value="Exo_endo_phos2"/>
    <property type="match status" value="2"/>
</dbReference>
<dbReference type="OrthoDB" id="62798at2759"/>
<dbReference type="AlphaFoldDB" id="A0A9D4UYM6"/>
<dbReference type="Proteomes" id="UP000886520">
    <property type="component" value="Chromosome 8"/>
</dbReference>
<dbReference type="EMBL" id="JABFUD020000008">
    <property type="protein sequence ID" value="KAI5076220.1"/>
    <property type="molecule type" value="Genomic_DNA"/>
</dbReference>
<comment type="caution">
    <text evidence="4">The sequence shown here is derived from an EMBL/GenBank/DDBJ whole genome shotgun (WGS) entry which is preliminary data.</text>
</comment>
<evidence type="ECO:0000313" key="5">
    <source>
        <dbReference type="Proteomes" id="UP000886520"/>
    </source>
</evidence>
<keyword evidence="5" id="KW-1185">Reference proteome</keyword>
<protein>
    <recommendedName>
        <fullName evidence="3">Inositol polyphosphate-related phosphatase domain-containing protein</fullName>
    </recommendedName>
</protein>
<evidence type="ECO:0000256" key="2">
    <source>
        <dbReference type="ARBA" id="ARBA00022801"/>
    </source>
</evidence>
<sequence>MTTLKKDYEPLKDLPVVCAENAQKEKELLKTEHLRIAVGTWNVAGRIPPKNLDLSDWLETNGPVDIYVIGFQEIVPLNVGNVCGVDDVQPAMIWQGLIRETINRLDYDFDQSLMDKDMDLIQPPVDLENYSDQFLEDEAPQRPLLPSAGNVSCRFSDPCKKQTCYVRAVSKQMVGVHISVWVRKNMCRFIHNLSVSCVGVGLMGCLGNKGSVTVSMRLHETSFCFICAHLTSGGKQEDEKRRNWDAMEVLNRTHFPSSKNGTRDSSRSIWGHDRIIWLGDLNYRLNLLDDEIRLLVAKEDWTGLIKKDQLRKQSKKGRIFEGWQEGTITFPPTYKYEFESNEYAGENLKHGEKQRSPAWCDRVIWHGKGLKLLEYKRGDKILILTDHICKKEAKFAYVKRLFLDRRAGDNERVWNQGICTDHIRR</sequence>
<name>A0A9D4UYM6_ADICA</name>
<gene>
    <name evidence="4" type="ORF">GOP47_0008285</name>
</gene>
<dbReference type="GO" id="GO:0046856">
    <property type="term" value="P:phosphatidylinositol dephosphorylation"/>
    <property type="evidence" value="ECO:0007669"/>
    <property type="project" value="InterPro"/>
</dbReference>
<dbReference type="Gene3D" id="3.60.10.10">
    <property type="entry name" value="Endonuclease/exonuclease/phosphatase"/>
    <property type="match status" value="1"/>
</dbReference>
<dbReference type="InterPro" id="IPR045849">
    <property type="entry name" value="IP5P_plant"/>
</dbReference>